<dbReference type="PANTHER" id="PTHR42872">
    <property type="entry name" value="PROTEIN-GLUTAMATE METHYLESTERASE/PROTEIN-GLUTAMINE GLUTAMINASE"/>
    <property type="match status" value="1"/>
</dbReference>
<dbReference type="Proteomes" id="UP001379533">
    <property type="component" value="Chromosome"/>
</dbReference>
<proteinExistence type="predicted"/>
<comment type="caution">
    <text evidence="4">Lacks conserved residue(s) required for the propagation of feature annotation.</text>
</comment>
<evidence type="ECO:0000256" key="2">
    <source>
        <dbReference type="ARBA" id="ARBA00039140"/>
    </source>
</evidence>
<accession>A0ABZ2KD11</accession>
<evidence type="ECO:0000256" key="1">
    <source>
        <dbReference type="ARBA" id="ARBA00022801"/>
    </source>
</evidence>
<dbReference type="InterPro" id="IPR000673">
    <property type="entry name" value="Sig_transdc_resp-reg_Me-estase"/>
</dbReference>
<protein>
    <recommendedName>
        <fullName evidence="2">protein-glutamate methylesterase</fullName>
        <ecNumber evidence="2">3.1.1.61</ecNumber>
    </recommendedName>
</protein>
<name>A0ABZ2KD11_9BACT</name>
<evidence type="ECO:0000313" key="6">
    <source>
        <dbReference type="EMBL" id="WXA95455.1"/>
    </source>
</evidence>
<evidence type="ECO:0000256" key="4">
    <source>
        <dbReference type="PROSITE-ProRule" id="PRU00050"/>
    </source>
</evidence>
<dbReference type="EC" id="3.1.1.61" evidence="2"/>
<evidence type="ECO:0000256" key="3">
    <source>
        <dbReference type="ARBA" id="ARBA00048267"/>
    </source>
</evidence>
<dbReference type="Gene3D" id="3.40.50.180">
    <property type="entry name" value="Methylesterase CheB, C-terminal domain"/>
    <property type="match status" value="1"/>
</dbReference>
<keyword evidence="7" id="KW-1185">Reference proteome</keyword>
<evidence type="ECO:0000313" key="7">
    <source>
        <dbReference type="Proteomes" id="UP001379533"/>
    </source>
</evidence>
<dbReference type="PROSITE" id="PS50122">
    <property type="entry name" value="CHEB"/>
    <property type="match status" value="1"/>
</dbReference>
<dbReference type="InterPro" id="IPR011247">
    <property type="entry name" value="Chemotax_prot-Glu_Me-esterase"/>
</dbReference>
<comment type="catalytic activity">
    <reaction evidence="3">
        <text>[protein]-L-glutamate 5-O-methyl ester + H2O = L-glutamyl-[protein] + methanol + H(+)</text>
        <dbReference type="Rhea" id="RHEA:23236"/>
        <dbReference type="Rhea" id="RHEA-COMP:10208"/>
        <dbReference type="Rhea" id="RHEA-COMP:10311"/>
        <dbReference type="ChEBI" id="CHEBI:15377"/>
        <dbReference type="ChEBI" id="CHEBI:15378"/>
        <dbReference type="ChEBI" id="CHEBI:17790"/>
        <dbReference type="ChEBI" id="CHEBI:29973"/>
        <dbReference type="ChEBI" id="CHEBI:82795"/>
        <dbReference type="EC" id="3.1.1.61"/>
    </reaction>
</comment>
<dbReference type="RefSeq" id="WP_394846062.1">
    <property type="nucleotide sequence ID" value="NZ_CP089982.1"/>
</dbReference>
<keyword evidence="1" id="KW-0378">Hydrolase</keyword>
<dbReference type="EMBL" id="CP089982">
    <property type="protein sequence ID" value="WXA95455.1"/>
    <property type="molecule type" value="Genomic_DNA"/>
</dbReference>
<dbReference type="PANTHER" id="PTHR42872:SF6">
    <property type="entry name" value="PROTEIN-GLUTAMATE METHYLESTERASE_PROTEIN-GLUTAMINE GLUTAMINASE"/>
    <property type="match status" value="1"/>
</dbReference>
<organism evidence="6 7">
    <name type="scientific">Pendulispora brunnea</name>
    <dbReference type="NCBI Taxonomy" id="2905690"/>
    <lineage>
        <taxon>Bacteria</taxon>
        <taxon>Pseudomonadati</taxon>
        <taxon>Myxococcota</taxon>
        <taxon>Myxococcia</taxon>
        <taxon>Myxococcales</taxon>
        <taxon>Sorangiineae</taxon>
        <taxon>Pendulisporaceae</taxon>
        <taxon>Pendulispora</taxon>
    </lineage>
</organism>
<dbReference type="PIRSF" id="PIRSF036461">
    <property type="entry name" value="Chmtx_methlestr"/>
    <property type="match status" value="1"/>
</dbReference>
<dbReference type="InterPro" id="IPR035909">
    <property type="entry name" value="CheB_C"/>
</dbReference>
<dbReference type="CDD" id="cd16433">
    <property type="entry name" value="CheB"/>
    <property type="match status" value="1"/>
</dbReference>
<dbReference type="SUPFAM" id="SSF52738">
    <property type="entry name" value="Methylesterase CheB, C-terminal domain"/>
    <property type="match status" value="1"/>
</dbReference>
<gene>
    <name evidence="6" type="ORF">LZC95_01195</name>
</gene>
<evidence type="ECO:0000259" key="5">
    <source>
        <dbReference type="PROSITE" id="PS50122"/>
    </source>
</evidence>
<dbReference type="Pfam" id="PF01339">
    <property type="entry name" value="CheB_methylest"/>
    <property type="match status" value="1"/>
</dbReference>
<sequence>MIGASTGGVRALLDVVSRLPADLAAAVFVVLHEHPLHQSRLPQLLASRGTLQASHALHGDTIVPGHIYVAPPDNHLMLGRGVVRVLRGPKESGHRPAVDALFRTAAASYGPRVIGIILTGQLDCGTAGMLSIKARGGVGIVQNPHEAEARSMPQSALDHATIDHVATLEELPALITRLVSEPAGEAPAGQVSPALMRFEGKERGTPAMFVCPECQGTVSEASLGDFTVFRCHTGHSFTLESIDTEQANEVERALWAAVRALEEGATMSKRLASTAAGDLREKFIEKAHAQARNAKVVRDLILGGLATEKTQETDDDRTR</sequence>
<reference evidence="6 7" key="1">
    <citation type="submission" date="2021-12" db="EMBL/GenBank/DDBJ databases">
        <title>Discovery of the Pendulisporaceae a myxobacterial family with distinct sporulation behavior and unique specialized metabolism.</title>
        <authorList>
            <person name="Garcia R."/>
            <person name="Popoff A."/>
            <person name="Bader C.D."/>
            <person name="Loehr J."/>
            <person name="Walesch S."/>
            <person name="Walt C."/>
            <person name="Boldt J."/>
            <person name="Bunk B."/>
            <person name="Haeckl F.J.F.P.J."/>
            <person name="Gunesch A.P."/>
            <person name="Birkelbach J."/>
            <person name="Nuebel U."/>
            <person name="Pietschmann T."/>
            <person name="Bach T."/>
            <person name="Mueller R."/>
        </authorList>
    </citation>
    <scope>NUCLEOTIDE SEQUENCE [LARGE SCALE GENOMIC DNA]</scope>
    <source>
        <strain evidence="6 7">MSr12523</strain>
    </source>
</reference>
<feature type="domain" description="CheB-type methylesterase" evidence="5">
    <location>
        <begin position="1"/>
        <end position="182"/>
    </location>
</feature>